<feature type="region of interest" description="Disordered" evidence="1">
    <location>
        <begin position="773"/>
        <end position="811"/>
    </location>
</feature>
<keyword evidence="5" id="KW-1185">Reference proteome</keyword>
<dbReference type="Proteomes" id="UP000265618">
    <property type="component" value="Unassembled WGS sequence"/>
</dbReference>
<feature type="chain" id="PRO_5039892014" evidence="3">
    <location>
        <begin position="30"/>
        <end position="811"/>
    </location>
</feature>
<dbReference type="EMBL" id="BDIP01002643">
    <property type="protein sequence ID" value="GIQ86603.1"/>
    <property type="molecule type" value="Genomic_DNA"/>
</dbReference>
<reference evidence="4 5" key="1">
    <citation type="journal article" date="2018" name="PLoS ONE">
        <title>The draft genome of Kipferlia bialata reveals reductive genome evolution in fornicate parasites.</title>
        <authorList>
            <person name="Tanifuji G."/>
            <person name="Takabayashi S."/>
            <person name="Kume K."/>
            <person name="Takagi M."/>
            <person name="Nakayama T."/>
            <person name="Kamikawa R."/>
            <person name="Inagaki Y."/>
            <person name="Hashimoto T."/>
        </authorList>
    </citation>
    <scope>NUCLEOTIDE SEQUENCE [LARGE SCALE GENOMIC DNA]</scope>
    <source>
        <strain evidence="4">NY0173</strain>
    </source>
</reference>
<keyword evidence="2" id="KW-0812">Transmembrane</keyword>
<proteinExistence type="predicted"/>
<feature type="region of interest" description="Disordered" evidence="1">
    <location>
        <begin position="680"/>
        <end position="731"/>
    </location>
</feature>
<accession>A0A9K3D2G2</accession>
<dbReference type="AlphaFoldDB" id="A0A9K3D2G2"/>
<keyword evidence="2" id="KW-1133">Transmembrane helix</keyword>
<feature type="signal peptide" evidence="3">
    <location>
        <begin position="1"/>
        <end position="29"/>
    </location>
</feature>
<gene>
    <name evidence="4" type="ORF">KIPB_008485</name>
</gene>
<evidence type="ECO:0000256" key="1">
    <source>
        <dbReference type="SAM" id="MobiDB-lite"/>
    </source>
</evidence>
<evidence type="ECO:0000256" key="2">
    <source>
        <dbReference type="SAM" id="Phobius"/>
    </source>
</evidence>
<organism evidence="4 5">
    <name type="scientific">Kipferlia bialata</name>
    <dbReference type="NCBI Taxonomy" id="797122"/>
    <lineage>
        <taxon>Eukaryota</taxon>
        <taxon>Metamonada</taxon>
        <taxon>Carpediemonas-like organisms</taxon>
        <taxon>Kipferlia</taxon>
    </lineage>
</organism>
<feature type="transmembrane region" description="Helical" evidence="2">
    <location>
        <begin position="632"/>
        <end position="654"/>
    </location>
</feature>
<name>A0A9K3D2G2_9EUKA</name>
<keyword evidence="3" id="KW-0732">Signal</keyword>
<evidence type="ECO:0000313" key="5">
    <source>
        <dbReference type="Proteomes" id="UP000265618"/>
    </source>
</evidence>
<feature type="compositionally biased region" description="Basic and acidic residues" evidence="1">
    <location>
        <begin position="712"/>
        <end position="728"/>
    </location>
</feature>
<sequence length="811" mass="83339">MPMGDGSGMSHCLLVCLVSLSLCLASVGAISTSTGACTHVEGEYGSALSLSGDSMCTIVRVPIDTQTDQLVQAAVLLNSLESSGTTLSLSLYLAECDISDSLTYASLTMGVPDRVVSQGRYGALVTLPSSAADGHRACMGIAVTDAAGHAVTPSEDDLSALSLTYAFPGAFTDLGSGDTTVPSTVLAGSELPISLPLTLDGVTDSVSTKTTDTPFALGLQCTEGADPVCVPVPTSPALSLGGDMEGVGCVPYYATGDYTLDILLHTEAGTQVSITTSAFTPVGTCLGVSDYTHYMAHGVTSGTLASNDRSVDYADSSACIIPAVSMYSEGLSENVGSDVKDTTFLDETVTYFLTEVERDAVPDPADMAFFVGASPSDAVYSEGDSSSATGVSTNGPVGAVLGQTTPSLGAYTPMLIVSDTLVLCFLSDGGVSAGGVAAAYETGSSSLRDAFSLYPDAVGATLTVAEAVPALPASESDWSTPISLPTSLSLSGALTEAALEGTSNLTDLVTSWRGIGYQQMLDTLETLSVRICPVSQEASLIYGVGVPVQASSCFTPVNLEHTLPVISQETGAGGTLYSYTATVDAGRMSTGSSYRLALFRAMTPSSEGTLIAASRVFSFAVPEVPENPVPQYIVTAILSGIVVVVVVGGACVLLRRRQEARNSSNKVLGLGGGNYGDVELVSRPGTNGSGGYHTANVTPESGSVRPPTEGESGARDPYLREREREREQVPSGMGADAAFGVVSPPALPPPVAPTMDPADDPYAGMASIMSGYNTVPKREREETSPWDGQGRSMDAVTAATNRYDEYSSDTE</sequence>
<protein>
    <submittedName>
        <fullName evidence="4">Uncharacterized protein</fullName>
    </submittedName>
</protein>
<keyword evidence="2" id="KW-0472">Membrane</keyword>
<comment type="caution">
    <text evidence="4">The sequence shown here is derived from an EMBL/GenBank/DDBJ whole genome shotgun (WGS) entry which is preliminary data.</text>
</comment>
<evidence type="ECO:0000313" key="4">
    <source>
        <dbReference type="EMBL" id="GIQ86603.1"/>
    </source>
</evidence>
<evidence type="ECO:0000256" key="3">
    <source>
        <dbReference type="SAM" id="SignalP"/>
    </source>
</evidence>